<dbReference type="PANTHER" id="PTHR12126">
    <property type="entry name" value="NADH-UBIQUINONE OXIDOREDUCTASE 39 KDA SUBUNIT-RELATED"/>
    <property type="match status" value="1"/>
</dbReference>
<name>A0AAC9HRP8_9PSEU</name>
<dbReference type="KEGG" id="ahm:TL08_16825"/>
<dbReference type="Proteomes" id="UP000095210">
    <property type="component" value="Chromosome"/>
</dbReference>
<dbReference type="RefSeq" id="WP_069850275.1">
    <property type="nucleotide sequence ID" value="NZ_CP014859.1"/>
</dbReference>
<organism evidence="2 3">
    <name type="scientific">Actinoalloteichus hymeniacidonis</name>
    <dbReference type="NCBI Taxonomy" id="340345"/>
    <lineage>
        <taxon>Bacteria</taxon>
        <taxon>Bacillati</taxon>
        <taxon>Actinomycetota</taxon>
        <taxon>Actinomycetes</taxon>
        <taxon>Pseudonocardiales</taxon>
        <taxon>Pseudonocardiaceae</taxon>
        <taxon>Actinoalloteichus</taxon>
    </lineage>
</organism>
<sequence length="268" mass="28777">MARPTLVTGGTGALGRAVVHRLQARGHAVRLFSRSDPPAEERTSKPATEWVVGDLATSPSIHLAVQGVDTIVHCATSPGGGDVAITRRLADAASRAENPPHLIYISIVGIETVPLSYYRTKLACEGVVAGSGLPWTIQRATQFHDLVARMTDVQHRWPLVVAPAGIDCQPIDVRDVARRLVEWVEKGPAGRTPEIGGPEVRSLVELARSTLDSEGRDTRVVGMPMPGAIASALRRGEHLTPDHAEGEIGFDQFLAERAVHHEHSYSTG</sequence>
<evidence type="ECO:0000313" key="3">
    <source>
        <dbReference type="Proteomes" id="UP000095210"/>
    </source>
</evidence>
<dbReference type="GO" id="GO:0044877">
    <property type="term" value="F:protein-containing complex binding"/>
    <property type="evidence" value="ECO:0007669"/>
    <property type="project" value="TreeGrafter"/>
</dbReference>
<dbReference type="InterPro" id="IPR051207">
    <property type="entry name" value="ComplexI_NDUFA9_subunit"/>
</dbReference>
<evidence type="ECO:0000259" key="1">
    <source>
        <dbReference type="Pfam" id="PF13460"/>
    </source>
</evidence>
<accession>A0AAC9HRP8</accession>
<gene>
    <name evidence="2" type="ORF">TL08_16825</name>
</gene>
<evidence type="ECO:0000313" key="2">
    <source>
        <dbReference type="EMBL" id="AOS64165.1"/>
    </source>
</evidence>
<dbReference type="Gene3D" id="3.40.50.720">
    <property type="entry name" value="NAD(P)-binding Rossmann-like Domain"/>
    <property type="match status" value="1"/>
</dbReference>
<dbReference type="AlphaFoldDB" id="A0AAC9HRP8"/>
<proteinExistence type="predicted"/>
<dbReference type="InterPro" id="IPR016040">
    <property type="entry name" value="NAD(P)-bd_dom"/>
</dbReference>
<dbReference type="Pfam" id="PF13460">
    <property type="entry name" value="NAD_binding_10"/>
    <property type="match status" value="1"/>
</dbReference>
<keyword evidence="3" id="KW-1185">Reference proteome</keyword>
<dbReference type="EMBL" id="CP014859">
    <property type="protein sequence ID" value="AOS64165.1"/>
    <property type="molecule type" value="Genomic_DNA"/>
</dbReference>
<reference evidence="3" key="1">
    <citation type="submission" date="2016-03" db="EMBL/GenBank/DDBJ databases">
        <title>Complete genome sequence of the type strain Actinoalloteichus hymeniacidonis DSM 45092.</title>
        <authorList>
            <person name="Schaffert L."/>
            <person name="Albersmeier A."/>
            <person name="Winkler A."/>
            <person name="Kalinowski J."/>
            <person name="Zotchev S."/>
            <person name="Ruckert C."/>
        </authorList>
    </citation>
    <scope>NUCLEOTIDE SEQUENCE [LARGE SCALE GENOMIC DNA]</scope>
    <source>
        <strain evidence="3">HPA177(T) (DSM 45092(T))</strain>
    </source>
</reference>
<dbReference type="InterPro" id="IPR036291">
    <property type="entry name" value="NAD(P)-bd_dom_sf"/>
</dbReference>
<feature type="domain" description="NAD(P)-binding" evidence="1">
    <location>
        <begin position="9"/>
        <end position="146"/>
    </location>
</feature>
<protein>
    <recommendedName>
        <fullName evidence="1">NAD(P)-binding domain-containing protein</fullName>
    </recommendedName>
</protein>
<dbReference type="SUPFAM" id="SSF51735">
    <property type="entry name" value="NAD(P)-binding Rossmann-fold domains"/>
    <property type="match status" value="1"/>
</dbReference>
<dbReference type="PANTHER" id="PTHR12126:SF11">
    <property type="entry name" value="NADH DEHYDROGENASE [UBIQUINONE] 1 ALPHA SUBCOMPLEX SUBUNIT 9, MITOCHONDRIAL"/>
    <property type="match status" value="1"/>
</dbReference>